<dbReference type="Proteomes" id="UP000381260">
    <property type="component" value="Chromosome"/>
</dbReference>
<dbReference type="Pfam" id="PF03067">
    <property type="entry name" value="LPMO_10"/>
    <property type="match status" value="1"/>
</dbReference>
<evidence type="ECO:0000259" key="6">
    <source>
        <dbReference type="Pfam" id="PF18416"/>
    </source>
</evidence>
<feature type="domain" description="Chitin-binding type-4" evidence="5">
    <location>
        <begin position="29"/>
        <end position="201"/>
    </location>
</feature>
<dbReference type="EMBL" id="CP045913">
    <property type="protein sequence ID" value="QGH61979.1"/>
    <property type="molecule type" value="Genomic_DNA"/>
</dbReference>
<feature type="signal peptide" evidence="4">
    <location>
        <begin position="1"/>
        <end position="27"/>
    </location>
</feature>
<dbReference type="InterPro" id="IPR014756">
    <property type="entry name" value="Ig_E-set"/>
</dbReference>
<keyword evidence="3 4" id="KW-0732">Signal</keyword>
<protein>
    <submittedName>
        <fullName evidence="7">Uncharacterized protein</fullName>
    </submittedName>
</protein>
<dbReference type="SUPFAM" id="SSF81296">
    <property type="entry name" value="E set domains"/>
    <property type="match status" value="1"/>
</dbReference>
<feature type="domain" description="N-acetylglucosamine binding protein A" evidence="6">
    <location>
        <begin position="218"/>
        <end position="313"/>
    </location>
</feature>
<keyword evidence="1" id="KW-0964">Secreted</keyword>
<evidence type="ECO:0000256" key="2">
    <source>
        <dbReference type="ARBA" id="ARBA00022669"/>
    </source>
</evidence>
<evidence type="ECO:0000313" key="8">
    <source>
        <dbReference type="Proteomes" id="UP000381260"/>
    </source>
</evidence>
<dbReference type="Pfam" id="PF18416">
    <property type="entry name" value="GbpA_2"/>
    <property type="match status" value="1"/>
</dbReference>
<dbReference type="Gene3D" id="2.70.50.50">
    <property type="entry name" value="chitin-binding protein cbp21"/>
    <property type="match status" value="1"/>
</dbReference>
<dbReference type="InterPro" id="IPR051024">
    <property type="entry name" value="GlcNAc_Chitin_IntDeg"/>
</dbReference>
<evidence type="ECO:0000256" key="4">
    <source>
        <dbReference type="SAM" id="SignalP"/>
    </source>
</evidence>
<dbReference type="Gene3D" id="3.30.70.2150">
    <property type="match status" value="1"/>
</dbReference>
<dbReference type="AlphaFoldDB" id="A0A5Q2VD71"/>
<dbReference type="CDD" id="cd21177">
    <property type="entry name" value="LPMO_AA10"/>
    <property type="match status" value="1"/>
</dbReference>
<sequence>MYMKRKTLTVMVSLALSGLAFIGNCQAGGYVSSPAARAQLCKAGENSHCGDAAKFQSGMIQSATTASGFPEANGIASGGLERYRELNTEDAEGWIKNQIAPGKLDLSWQITSPASFSGWKYFITKANWQHTLDANHQLSKASFEATPFCEVKGDAQQVQQGLITHHCQLPERQGYQLIYAVAEIANPIDGKNMSIYNLIDVDINHAYVKQQVAANDRWQKEIATIDRTDSVTPGDVIRARFFSDDEQPSLETRITLLSDEESSWSYVVAQAINAQHKDIRAGVKQENGDINPEKGKINSIYVNADSNLTGAEISIEPMSTPIQ</sequence>
<keyword evidence="2" id="KW-0147">Chitin-binding</keyword>
<evidence type="ECO:0000256" key="3">
    <source>
        <dbReference type="ARBA" id="ARBA00022729"/>
    </source>
</evidence>
<evidence type="ECO:0000259" key="5">
    <source>
        <dbReference type="Pfam" id="PF03067"/>
    </source>
</evidence>
<dbReference type="PANTHER" id="PTHR34823">
    <property type="entry name" value="GLCNAC-BINDING PROTEIN A"/>
    <property type="match status" value="1"/>
</dbReference>
<reference evidence="7 8" key="1">
    <citation type="submission" date="2019-11" db="EMBL/GenBank/DDBJ databases">
        <title>The Phosphoenolpyruvate Phosphotransferase System Regulates Serratia proteamaculans 336X Biofilm Formation and Wheat Roots colonization.</title>
        <authorList>
            <person name="Liu F."/>
        </authorList>
    </citation>
    <scope>NUCLEOTIDE SEQUENCE [LARGE SCALE GENOMIC DNA]</scope>
    <source>
        <strain evidence="7 8">336X</strain>
    </source>
</reference>
<dbReference type="InterPro" id="IPR041029">
    <property type="entry name" value="GbpA_2"/>
</dbReference>
<organism evidence="7 8">
    <name type="scientific">Serratia proteamaculans</name>
    <dbReference type="NCBI Taxonomy" id="28151"/>
    <lineage>
        <taxon>Bacteria</taxon>
        <taxon>Pseudomonadati</taxon>
        <taxon>Pseudomonadota</taxon>
        <taxon>Gammaproteobacteria</taxon>
        <taxon>Enterobacterales</taxon>
        <taxon>Yersiniaceae</taxon>
        <taxon>Serratia</taxon>
    </lineage>
</organism>
<evidence type="ECO:0000256" key="1">
    <source>
        <dbReference type="ARBA" id="ARBA00022525"/>
    </source>
</evidence>
<feature type="chain" id="PRO_5024449307" evidence="4">
    <location>
        <begin position="28"/>
        <end position="323"/>
    </location>
</feature>
<name>A0A5Q2VD71_SERPR</name>
<dbReference type="InterPro" id="IPR004302">
    <property type="entry name" value="Cellulose/chitin-bd_N"/>
</dbReference>
<dbReference type="PANTHER" id="PTHR34823:SF1">
    <property type="entry name" value="CHITIN-BINDING TYPE-4 DOMAIN-CONTAINING PROTEIN"/>
    <property type="match status" value="1"/>
</dbReference>
<evidence type="ECO:0000313" key="7">
    <source>
        <dbReference type="EMBL" id="QGH61979.1"/>
    </source>
</evidence>
<proteinExistence type="predicted"/>
<dbReference type="GO" id="GO:0008061">
    <property type="term" value="F:chitin binding"/>
    <property type="evidence" value="ECO:0007669"/>
    <property type="project" value="UniProtKB-KW"/>
</dbReference>
<gene>
    <name evidence="7" type="ORF">GHV41_14600</name>
</gene>
<accession>A0A5Q2VD71</accession>